<name>A0A923MF96_9BURK</name>
<keyword evidence="2" id="KW-0456">Lyase</keyword>
<dbReference type="GO" id="GO:0006635">
    <property type="term" value="P:fatty acid beta-oxidation"/>
    <property type="evidence" value="ECO:0007669"/>
    <property type="project" value="TreeGrafter"/>
</dbReference>
<dbReference type="Pfam" id="PF00378">
    <property type="entry name" value="ECH_1"/>
    <property type="match status" value="1"/>
</dbReference>
<dbReference type="Proteomes" id="UP000596827">
    <property type="component" value="Unassembled WGS sequence"/>
</dbReference>
<evidence type="ECO:0000256" key="2">
    <source>
        <dbReference type="ARBA" id="ARBA00023239"/>
    </source>
</evidence>
<proteinExistence type="inferred from homology"/>
<dbReference type="PANTHER" id="PTHR11941">
    <property type="entry name" value="ENOYL-COA HYDRATASE-RELATED"/>
    <property type="match status" value="1"/>
</dbReference>
<comment type="similarity">
    <text evidence="1 3">Belongs to the enoyl-CoA hydratase/isomerase family.</text>
</comment>
<organism evidence="4 5">
    <name type="scientific">Ramlibacter albus</name>
    <dbReference type="NCBI Taxonomy" id="2079448"/>
    <lineage>
        <taxon>Bacteria</taxon>
        <taxon>Pseudomonadati</taxon>
        <taxon>Pseudomonadota</taxon>
        <taxon>Betaproteobacteria</taxon>
        <taxon>Burkholderiales</taxon>
        <taxon>Comamonadaceae</taxon>
        <taxon>Ramlibacter</taxon>
    </lineage>
</organism>
<protein>
    <submittedName>
        <fullName evidence="4">Enoyl-CoA hydratase/isomerase family protein</fullName>
    </submittedName>
</protein>
<dbReference type="InterPro" id="IPR018376">
    <property type="entry name" value="Enoyl-CoA_hyd/isom_CS"/>
</dbReference>
<evidence type="ECO:0000313" key="4">
    <source>
        <dbReference type="EMBL" id="MBC5768194.1"/>
    </source>
</evidence>
<evidence type="ECO:0000256" key="1">
    <source>
        <dbReference type="ARBA" id="ARBA00005254"/>
    </source>
</evidence>
<gene>
    <name evidence="4" type="ORF">H8R02_27265</name>
</gene>
<dbReference type="GO" id="GO:0016829">
    <property type="term" value="F:lyase activity"/>
    <property type="evidence" value="ECO:0007669"/>
    <property type="project" value="UniProtKB-KW"/>
</dbReference>
<dbReference type="InterPro" id="IPR029045">
    <property type="entry name" value="ClpP/crotonase-like_dom_sf"/>
</dbReference>
<reference evidence="4" key="1">
    <citation type="submission" date="2020-08" db="EMBL/GenBank/DDBJ databases">
        <title>Ramlibacter sp. GTP1 16S ribosomal RNA gene genome sequencing and assembly.</title>
        <authorList>
            <person name="Kang M."/>
        </authorList>
    </citation>
    <scope>NUCLEOTIDE SEQUENCE</scope>
    <source>
        <strain evidence="4">GTP1</strain>
    </source>
</reference>
<dbReference type="FunFam" id="3.90.226.10:FF:000009">
    <property type="entry name" value="Carnitinyl-CoA dehydratase"/>
    <property type="match status" value="1"/>
</dbReference>
<evidence type="ECO:0000313" key="5">
    <source>
        <dbReference type="Proteomes" id="UP000596827"/>
    </source>
</evidence>
<dbReference type="PROSITE" id="PS00166">
    <property type="entry name" value="ENOYL_COA_HYDRATASE"/>
    <property type="match status" value="1"/>
</dbReference>
<keyword evidence="5" id="KW-1185">Reference proteome</keyword>
<dbReference type="InterPro" id="IPR001753">
    <property type="entry name" value="Enoyl-CoA_hydra/iso"/>
</dbReference>
<sequence length="267" mass="28891">MPVHFETRESVALMTLDRPEALNALDVASLAQVREHLVRYRDDPALRCLVVTGAGERAFCTGADLKAARDPSATYAEAFLRSKTLAADQGLYIRLLDWNDLDLHKPVVAAVNGYCLGGGLELALQCDVRVAADGASFGLPEVCVGSIPGVSGVSRLMRATGSSHALQMALTGERIDAARALACGLVSEVLPREQLLPRALQIAERIAANAPLAVQAVKKLSRQTPQLGEREAQELTELHWGVLRDTQDRLEGRAAFAQKRTARYQSR</sequence>
<dbReference type="PANTHER" id="PTHR11941:SF54">
    <property type="entry name" value="ENOYL-COA HYDRATASE, MITOCHONDRIAL"/>
    <property type="match status" value="1"/>
</dbReference>
<evidence type="ECO:0000256" key="3">
    <source>
        <dbReference type="RuleBase" id="RU003707"/>
    </source>
</evidence>
<dbReference type="Gene3D" id="1.10.12.10">
    <property type="entry name" value="Lyase 2-enoyl-coa Hydratase, Chain A, domain 2"/>
    <property type="match status" value="1"/>
</dbReference>
<dbReference type="AlphaFoldDB" id="A0A923MF96"/>
<comment type="caution">
    <text evidence="4">The sequence shown here is derived from an EMBL/GenBank/DDBJ whole genome shotgun (WGS) entry which is preliminary data.</text>
</comment>
<dbReference type="InterPro" id="IPR014748">
    <property type="entry name" value="Enoyl-CoA_hydra_C"/>
</dbReference>
<accession>A0A923MF96</accession>
<dbReference type="RefSeq" id="WP_187084706.1">
    <property type="nucleotide sequence ID" value="NZ_JACORU010000015.1"/>
</dbReference>
<dbReference type="EMBL" id="JACORU010000015">
    <property type="protein sequence ID" value="MBC5768194.1"/>
    <property type="molecule type" value="Genomic_DNA"/>
</dbReference>
<dbReference type="Gene3D" id="3.90.226.10">
    <property type="entry name" value="2-enoyl-CoA Hydratase, Chain A, domain 1"/>
    <property type="match status" value="1"/>
</dbReference>
<dbReference type="CDD" id="cd06558">
    <property type="entry name" value="crotonase-like"/>
    <property type="match status" value="1"/>
</dbReference>
<dbReference type="SUPFAM" id="SSF52096">
    <property type="entry name" value="ClpP/crotonase"/>
    <property type="match status" value="1"/>
</dbReference>